<name>A0ACB5U2T2_AMBMO</name>
<organism evidence="1 2">
    <name type="scientific">Ambrosiozyma monospora</name>
    <name type="common">Yeast</name>
    <name type="synonym">Endomycopsis monosporus</name>
    <dbReference type="NCBI Taxonomy" id="43982"/>
    <lineage>
        <taxon>Eukaryota</taxon>
        <taxon>Fungi</taxon>
        <taxon>Dikarya</taxon>
        <taxon>Ascomycota</taxon>
        <taxon>Saccharomycotina</taxon>
        <taxon>Pichiomycetes</taxon>
        <taxon>Pichiales</taxon>
        <taxon>Pichiaceae</taxon>
        <taxon>Ambrosiozyma</taxon>
    </lineage>
</organism>
<proteinExistence type="predicted"/>
<accession>A0ACB5U2T2</accession>
<evidence type="ECO:0000313" key="1">
    <source>
        <dbReference type="EMBL" id="GME99860.1"/>
    </source>
</evidence>
<comment type="caution">
    <text evidence="1">The sequence shown here is derived from an EMBL/GenBank/DDBJ whole genome shotgun (WGS) entry which is preliminary data.</text>
</comment>
<dbReference type="EMBL" id="BSXS01011173">
    <property type="protein sequence ID" value="GME99860.1"/>
    <property type="molecule type" value="Genomic_DNA"/>
</dbReference>
<dbReference type="Proteomes" id="UP001165064">
    <property type="component" value="Unassembled WGS sequence"/>
</dbReference>
<gene>
    <name evidence="1" type="ORF">Amon02_001084800</name>
</gene>
<protein>
    <submittedName>
        <fullName evidence="1">Unnamed protein product</fullName>
    </submittedName>
</protein>
<evidence type="ECO:0000313" key="2">
    <source>
        <dbReference type="Proteomes" id="UP001165064"/>
    </source>
</evidence>
<keyword evidence="2" id="KW-1185">Reference proteome</keyword>
<reference evidence="1" key="1">
    <citation type="submission" date="2023-04" db="EMBL/GenBank/DDBJ databases">
        <title>Ambrosiozyma monospora NBRC 10751.</title>
        <authorList>
            <person name="Ichikawa N."/>
            <person name="Sato H."/>
            <person name="Tonouchi N."/>
        </authorList>
    </citation>
    <scope>NUCLEOTIDE SEQUENCE</scope>
    <source>
        <strain evidence="1">NBRC 10751</strain>
    </source>
</reference>
<sequence>MANQQMIQPTTSIRKSGLDLHLTTLDYRNKTISLLIRSTSNASANIDKLIDLLNMKRDGCISQSCSEGSDLVALADAADEIDELQMEIQQEMMEMELMTNATSTAPPSLKNRMSSMSMRSLNLSKKSSMLSLNLSKKSSMLSLAGGNGNGAGSSLSLAGNAGNGGAQRKPSNLSLNKKHSSLSLSQKPSILNLSKKSSIMSLRQRQSNMSLDNIAGSPSIPYSVSTATAGSASCSALGISNGLGSSATLSKKRSNLTINTALAQQEYNKLSMNVKAPSIYSLNTGTNSAFQLKSPTSATLSFPKPISAKNTAYSSSAFSSTTTLNNMNSNSTSTTDLSTVGAATTFTLSNANIENKHKSKLMQDVDSKLIFQSLANVLPPTTPTAISVTTA</sequence>